<dbReference type="InterPro" id="IPR016181">
    <property type="entry name" value="Acyl_CoA_acyltransferase"/>
</dbReference>
<dbReference type="PANTHER" id="PTHR43800">
    <property type="entry name" value="PEPTIDYL-LYSINE N-ACETYLTRANSFERASE YJAB"/>
    <property type="match status" value="1"/>
</dbReference>
<dbReference type="EC" id="2.3.1.-" evidence="4"/>
<reference evidence="4 5" key="1">
    <citation type="submission" date="2016-04" db="EMBL/GenBank/DDBJ databases">
        <title>Genome sequence of Clostridium magnum DSM 2767.</title>
        <authorList>
            <person name="Poehlein A."/>
            <person name="Uhlig R."/>
            <person name="Fischer R."/>
            <person name="Bahl H."/>
            <person name="Daniel R."/>
        </authorList>
    </citation>
    <scope>NUCLEOTIDE SEQUENCE [LARGE SCALE GENOMIC DNA]</scope>
    <source>
        <strain evidence="4 5">DSM 2767</strain>
    </source>
</reference>
<dbReference type="SUPFAM" id="SSF55729">
    <property type="entry name" value="Acyl-CoA N-acyltransferases (Nat)"/>
    <property type="match status" value="1"/>
</dbReference>
<dbReference type="Proteomes" id="UP000076603">
    <property type="component" value="Unassembled WGS sequence"/>
</dbReference>
<keyword evidence="2 4" id="KW-0012">Acyltransferase</keyword>
<dbReference type="PROSITE" id="PS51186">
    <property type="entry name" value="GNAT"/>
    <property type="match status" value="1"/>
</dbReference>
<dbReference type="EMBL" id="LWAE01000003">
    <property type="protein sequence ID" value="KZL91500.1"/>
    <property type="molecule type" value="Genomic_DNA"/>
</dbReference>
<organism evidence="4 5">
    <name type="scientific">Clostridium magnum DSM 2767</name>
    <dbReference type="NCBI Taxonomy" id="1121326"/>
    <lineage>
        <taxon>Bacteria</taxon>
        <taxon>Bacillati</taxon>
        <taxon>Bacillota</taxon>
        <taxon>Clostridia</taxon>
        <taxon>Eubacteriales</taxon>
        <taxon>Clostridiaceae</taxon>
        <taxon>Clostridium</taxon>
    </lineage>
</organism>
<dbReference type="PATRIC" id="fig|1121326.3.peg.3291"/>
<dbReference type="Gene3D" id="3.40.630.30">
    <property type="match status" value="1"/>
</dbReference>
<dbReference type="Pfam" id="PF13673">
    <property type="entry name" value="Acetyltransf_10"/>
    <property type="match status" value="1"/>
</dbReference>
<evidence type="ECO:0000313" key="5">
    <source>
        <dbReference type="Proteomes" id="UP000076603"/>
    </source>
</evidence>
<keyword evidence="5" id="KW-1185">Reference proteome</keyword>
<evidence type="ECO:0000259" key="3">
    <source>
        <dbReference type="PROSITE" id="PS51186"/>
    </source>
</evidence>
<dbReference type="PANTHER" id="PTHR43800:SF1">
    <property type="entry name" value="PEPTIDYL-LYSINE N-ACETYLTRANSFERASE YJAB"/>
    <property type="match status" value="1"/>
</dbReference>
<evidence type="ECO:0000256" key="1">
    <source>
        <dbReference type="ARBA" id="ARBA00022679"/>
    </source>
</evidence>
<name>A0A168DUZ1_9CLOT</name>
<evidence type="ECO:0000256" key="2">
    <source>
        <dbReference type="ARBA" id="ARBA00023315"/>
    </source>
</evidence>
<accession>A0A168DUZ1</accession>
<gene>
    <name evidence="4" type="primary">yjaB</name>
    <name evidence="4" type="ORF">CLMAG_32590</name>
</gene>
<dbReference type="AlphaFoldDB" id="A0A168DUZ1"/>
<dbReference type="InterPro" id="IPR000182">
    <property type="entry name" value="GNAT_dom"/>
</dbReference>
<evidence type="ECO:0000313" key="4">
    <source>
        <dbReference type="EMBL" id="KZL91500.1"/>
    </source>
</evidence>
<proteinExistence type="predicted"/>
<dbReference type="CDD" id="cd04301">
    <property type="entry name" value="NAT_SF"/>
    <property type="match status" value="1"/>
</dbReference>
<dbReference type="GO" id="GO:0016747">
    <property type="term" value="F:acyltransferase activity, transferring groups other than amino-acyl groups"/>
    <property type="evidence" value="ECO:0007669"/>
    <property type="project" value="InterPro"/>
</dbReference>
<keyword evidence="1 4" id="KW-0808">Transferase</keyword>
<sequence length="142" mass="16873">MIKRLESFEIEEVMDIWLETNISAHSFIPKNYWIKNYNIVKEQYLPVSTTFVYKENDIIKGFISIVDDSFIGALFVLEEYHRQGIGKKLVNYCKSQYSTLELGVYTENISAVNFYKDCDFLIKKEQINEDSSYKEYIMSWIK</sequence>
<dbReference type="STRING" id="1121326.CLMAG_32590"/>
<comment type="caution">
    <text evidence="4">The sequence shown here is derived from an EMBL/GenBank/DDBJ whole genome shotgun (WGS) entry which is preliminary data.</text>
</comment>
<protein>
    <submittedName>
        <fullName evidence="4">Putative N-acetyltransferase YjaB</fullName>
        <ecNumber evidence="4">2.3.1.-</ecNumber>
    </submittedName>
</protein>
<dbReference type="NCBIfam" id="NF007853">
    <property type="entry name" value="PRK10562.1"/>
    <property type="match status" value="1"/>
</dbReference>
<dbReference type="RefSeq" id="WP_066624312.1">
    <property type="nucleotide sequence ID" value="NZ_FQXL01000005.1"/>
</dbReference>
<dbReference type="OrthoDB" id="88131at2"/>
<feature type="domain" description="N-acetyltransferase" evidence="3">
    <location>
        <begin position="1"/>
        <end position="142"/>
    </location>
</feature>